<gene>
    <name evidence="1" type="ORF">V2S66_26690</name>
</gene>
<name>A0ABU7PKF4_9ACTN</name>
<accession>A0ABU7PKF4</accession>
<evidence type="ECO:0008006" key="3">
    <source>
        <dbReference type="Google" id="ProtNLM"/>
    </source>
</evidence>
<comment type="caution">
    <text evidence="1">The sequence shown here is derived from an EMBL/GenBank/DDBJ whole genome shotgun (WGS) entry which is preliminary data.</text>
</comment>
<evidence type="ECO:0000313" key="1">
    <source>
        <dbReference type="EMBL" id="MEE4545542.1"/>
    </source>
</evidence>
<dbReference type="RefSeq" id="WP_330799222.1">
    <property type="nucleotide sequence ID" value="NZ_JAZEWV010000030.1"/>
</dbReference>
<keyword evidence="2" id="KW-1185">Reference proteome</keyword>
<sequence length="107" mass="11486">MFVFANADNGGRHDVRKDRYRLNDGQLLSRLMRCPDQGGQRHTLRSLAATTGVSKSKLDSMTHGKQMDVTGEQAGAIAEAVGVARGALFTPTAFVIANANALKGENR</sequence>
<reference evidence="1 2" key="1">
    <citation type="submission" date="2023-12" db="EMBL/GenBank/DDBJ databases">
        <title>Streptomyces sp. V4-01.</title>
        <authorList>
            <person name="Somphong A."/>
            <person name="Phongsopitanun W."/>
        </authorList>
    </citation>
    <scope>NUCLEOTIDE SEQUENCE [LARGE SCALE GENOMIC DNA]</scope>
    <source>
        <strain evidence="1 2">V4-01</strain>
    </source>
</reference>
<evidence type="ECO:0000313" key="2">
    <source>
        <dbReference type="Proteomes" id="UP001344658"/>
    </source>
</evidence>
<protein>
    <recommendedName>
        <fullName evidence="3">HTH cro/C1-type domain-containing protein</fullName>
    </recommendedName>
</protein>
<organism evidence="1 2">
    <name type="scientific">Actinacidiphila polyblastidii</name>
    <dbReference type="NCBI Taxonomy" id="3110430"/>
    <lineage>
        <taxon>Bacteria</taxon>
        <taxon>Bacillati</taxon>
        <taxon>Actinomycetota</taxon>
        <taxon>Actinomycetes</taxon>
        <taxon>Kitasatosporales</taxon>
        <taxon>Streptomycetaceae</taxon>
        <taxon>Actinacidiphila</taxon>
    </lineage>
</organism>
<proteinExistence type="predicted"/>
<dbReference type="EMBL" id="JAZEWV010000030">
    <property type="protein sequence ID" value="MEE4545542.1"/>
    <property type="molecule type" value="Genomic_DNA"/>
</dbReference>
<dbReference type="Proteomes" id="UP001344658">
    <property type="component" value="Unassembled WGS sequence"/>
</dbReference>